<dbReference type="PANTHER" id="PTHR43685:SF2">
    <property type="entry name" value="GLYCOSYLTRANSFERASE 2-LIKE DOMAIN-CONTAINING PROTEIN"/>
    <property type="match status" value="1"/>
</dbReference>
<dbReference type="EMBL" id="CP022188">
    <property type="protein sequence ID" value="AWI79582.1"/>
    <property type="molecule type" value="Genomic_DNA"/>
</dbReference>
<dbReference type="OrthoDB" id="433681at2"/>
<evidence type="ECO:0000313" key="3">
    <source>
        <dbReference type="Proteomes" id="UP000244902"/>
    </source>
</evidence>
<dbReference type="PANTHER" id="PTHR43685">
    <property type="entry name" value="GLYCOSYLTRANSFERASE"/>
    <property type="match status" value="1"/>
</dbReference>
<reference evidence="2 3" key="1">
    <citation type="submission" date="2017-06" db="EMBL/GenBank/DDBJ databases">
        <title>Azoarcus sp. TSNA42 complete genome sequence.</title>
        <authorList>
            <person name="Woo J.-H."/>
            <person name="Kim H.-S."/>
        </authorList>
    </citation>
    <scope>NUCLEOTIDE SEQUENCE [LARGE SCALE GENOMIC DNA]</scope>
    <source>
        <strain evidence="2 3">TSNA42</strain>
    </source>
</reference>
<dbReference type="InterPro" id="IPR029044">
    <property type="entry name" value="Nucleotide-diphossugar_trans"/>
</dbReference>
<dbReference type="InterPro" id="IPR001173">
    <property type="entry name" value="Glyco_trans_2-like"/>
</dbReference>
<dbReference type="Proteomes" id="UP000244902">
    <property type="component" value="Chromosome"/>
</dbReference>
<dbReference type="Gene3D" id="3.90.550.10">
    <property type="entry name" value="Spore Coat Polysaccharide Biosynthesis Protein SpsA, Chain A"/>
    <property type="match status" value="1"/>
</dbReference>
<accession>A0A2U8H0X5</accession>
<keyword evidence="2" id="KW-0808">Transferase</keyword>
<dbReference type="GO" id="GO:0016740">
    <property type="term" value="F:transferase activity"/>
    <property type="evidence" value="ECO:0007669"/>
    <property type="project" value="UniProtKB-KW"/>
</dbReference>
<name>A0A2U8H0X5_9RHOO</name>
<dbReference type="InterPro" id="IPR050834">
    <property type="entry name" value="Glycosyltransf_2"/>
</dbReference>
<dbReference type="RefSeq" id="WP_108972536.1">
    <property type="nucleotide sequence ID" value="NZ_CP022188.1"/>
</dbReference>
<proteinExistence type="predicted"/>
<protein>
    <submittedName>
        <fullName evidence="2">Glycosyl transferase</fullName>
    </submittedName>
</protein>
<dbReference type="SUPFAM" id="SSF53448">
    <property type="entry name" value="Nucleotide-diphospho-sugar transferases"/>
    <property type="match status" value="1"/>
</dbReference>
<evidence type="ECO:0000313" key="2">
    <source>
        <dbReference type="EMBL" id="AWI79582.1"/>
    </source>
</evidence>
<organism evidence="2 3">
    <name type="scientific">Parazoarcus communis</name>
    <dbReference type="NCBI Taxonomy" id="41977"/>
    <lineage>
        <taxon>Bacteria</taxon>
        <taxon>Pseudomonadati</taxon>
        <taxon>Pseudomonadota</taxon>
        <taxon>Betaproteobacteria</taxon>
        <taxon>Rhodocyclales</taxon>
        <taxon>Zoogloeaceae</taxon>
        <taxon>Parazoarcus</taxon>
    </lineage>
</organism>
<feature type="domain" description="Glycosyltransferase 2-like" evidence="1">
    <location>
        <begin position="11"/>
        <end position="173"/>
    </location>
</feature>
<sequence>MKGHSTAPLVTVVISSYNHGPYIEDSIRSVLTQTYPFIELLVIDDGSSDDSVTRIRALQAEYGFDFRVQQNQGLTRTLNDALARAKGCYFAPFGSDDIMLPERIALQVEYMEGKPKVGICAGNIELMSADGRSYPASRQQLDVPFRRLDFDDLFLGRKPYTPAPTLLFRTEVLREVGGFDPEIRLEDVYIKLRITHAGYFIDALGVPLARYRKHETNTYKNLGFMTSSVLKIYEAYSAHPLYEEVRSDFINSMFLKSSNRDRSLAWKLLKQLPLRRWNGKTVRGIIRLVLPKRRR</sequence>
<evidence type="ECO:0000259" key="1">
    <source>
        <dbReference type="Pfam" id="PF00535"/>
    </source>
</evidence>
<gene>
    <name evidence="2" type="ORF">CEW87_09470</name>
</gene>
<dbReference type="Pfam" id="PF00535">
    <property type="entry name" value="Glycos_transf_2"/>
    <property type="match status" value="1"/>
</dbReference>
<dbReference type="AlphaFoldDB" id="A0A2U8H0X5"/>